<organism evidence="3 4">
    <name type="scientific">Aspergillus tanneri</name>
    <dbReference type="NCBI Taxonomy" id="1220188"/>
    <lineage>
        <taxon>Eukaryota</taxon>
        <taxon>Fungi</taxon>
        <taxon>Dikarya</taxon>
        <taxon>Ascomycota</taxon>
        <taxon>Pezizomycotina</taxon>
        <taxon>Eurotiomycetes</taxon>
        <taxon>Eurotiomycetidae</taxon>
        <taxon>Eurotiales</taxon>
        <taxon>Aspergillaceae</taxon>
        <taxon>Aspergillus</taxon>
        <taxon>Aspergillus subgen. Circumdati</taxon>
    </lineage>
</organism>
<keyword evidence="2" id="KW-0812">Transmembrane</keyword>
<proteinExistence type="inferred from homology"/>
<dbReference type="InterPro" id="IPR053710">
    <property type="entry name" value="Arylamine_NAT_domain_sf"/>
</dbReference>
<evidence type="ECO:0000256" key="2">
    <source>
        <dbReference type="SAM" id="Phobius"/>
    </source>
</evidence>
<accession>A0A4S3JL71</accession>
<protein>
    <submittedName>
        <fullName evidence="3">Uncharacterized protein</fullName>
    </submittedName>
</protein>
<comment type="similarity">
    <text evidence="1">Belongs to the arylamine N-acetyltransferase family.</text>
</comment>
<reference evidence="3 4" key="1">
    <citation type="submission" date="2019-03" db="EMBL/GenBank/DDBJ databases">
        <title>The genome sequence of a newly discovered highly antifungal drug resistant Aspergillus species, Aspergillus tanneri NIH 1004.</title>
        <authorList>
            <person name="Mounaud S."/>
            <person name="Singh I."/>
            <person name="Joardar V."/>
            <person name="Pakala S."/>
            <person name="Pakala S."/>
            <person name="Venepally P."/>
            <person name="Hoover J."/>
            <person name="Nierman W."/>
            <person name="Chung J."/>
            <person name="Losada L."/>
        </authorList>
    </citation>
    <scope>NUCLEOTIDE SEQUENCE [LARGE SCALE GENOMIC DNA]</scope>
    <source>
        <strain evidence="3 4">NIH1004</strain>
    </source>
</reference>
<name>A0A4S3JL71_9EURO</name>
<dbReference type="InterPro" id="IPR001447">
    <property type="entry name" value="Arylamine_N-AcTrfase"/>
</dbReference>
<dbReference type="AlphaFoldDB" id="A0A4S3JL71"/>
<feature type="transmembrane region" description="Helical" evidence="2">
    <location>
        <begin position="98"/>
        <end position="117"/>
    </location>
</feature>
<sequence length="288" mass="32542">MESPYSIAQLTGYLECLSLPSSYAKYIQSPESFPKTETALTVLFQCQITRFPYENLSVHASTTGDPPPLAAHALYEKMLGTSGGPTGRGGYCLEVNLLFYYVLLGLGFSVIHIVNIVQLPTGSRYLLDAAFGGDGPTRPLPLTPGRAFKNLGTQEVRLIRDRLPLQTRSDQPYWIYQYRNGADMDWKALYCFSELEWFPEDFDVINRYATWDALGRGNVVVVKFMRNDGNTNMDPDPQPTESEVQIVGKLMLVNGELKQNLGGRTQVIERFDESRRTEVLRERFSMQI</sequence>
<dbReference type="GO" id="GO:0016407">
    <property type="term" value="F:acetyltransferase activity"/>
    <property type="evidence" value="ECO:0007669"/>
    <property type="project" value="InterPro"/>
</dbReference>
<dbReference type="Pfam" id="PF00797">
    <property type="entry name" value="Acetyltransf_2"/>
    <property type="match status" value="1"/>
</dbReference>
<dbReference type="EMBL" id="SOSA01000123">
    <property type="protein sequence ID" value="THC96213.1"/>
    <property type="molecule type" value="Genomic_DNA"/>
</dbReference>
<comment type="caution">
    <text evidence="3">The sequence shown here is derived from an EMBL/GenBank/DDBJ whole genome shotgun (WGS) entry which is preliminary data.</text>
</comment>
<dbReference type="PANTHER" id="PTHR11786">
    <property type="entry name" value="N-HYDROXYARYLAMINE O-ACETYLTRANSFERASE"/>
    <property type="match status" value="1"/>
</dbReference>
<dbReference type="Gene3D" id="3.30.2140.20">
    <property type="match status" value="1"/>
</dbReference>
<dbReference type="Proteomes" id="UP000308092">
    <property type="component" value="Unassembled WGS sequence"/>
</dbReference>
<keyword evidence="2" id="KW-0472">Membrane</keyword>
<gene>
    <name evidence="3" type="ORF">EYZ11_004291</name>
</gene>
<keyword evidence="2" id="KW-1133">Transmembrane helix</keyword>
<evidence type="ECO:0000313" key="3">
    <source>
        <dbReference type="EMBL" id="THC96213.1"/>
    </source>
</evidence>
<dbReference type="VEuPathDB" id="FungiDB:EYZ11_004291"/>
<keyword evidence="4" id="KW-1185">Reference proteome</keyword>
<evidence type="ECO:0000256" key="1">
    <source>
        <dbReference type="ARBA" id="ARBA00006547"/>
    </source>
</evidence>
<dbReference type="InterPro" id="IPR038765">
    <property type="entry name" value="Papain-like_cys_pep_sf"/>
</dbReference>
<evidence type="ECO:0000313" key="4">
    <source>
        <dbReference type="Proteomes" id="UP000308092"/>
    </source>
</evidence>
<dbReference type="PANTHER" id="PTHR11786:SF0">
    <property type="entry name" value="ARYLAMINE N-ACETYLTRANSFERASE 4-RELATED"/>
    <property type="match status" value="1"/>
</dbReference>
<dbReference type="STRING" id="1220188.A0A4S3JL71"/>
<dbReference type="SUPFAM" id="SSF54001">
    <property type="entry name" value="Cysteine proteinases"/>
    <property type="match status" value="1"/>
</dbReference>